<protein>
    <submittedName>
        <fullName evidence="1">Uncharacterized protein</fullName>
    </submittedName>
</protein>
<evidence type="ECO:0000313" key="2">
    <source>
        <dbReference type="Proteomes" id="UP001569154"/>
    </source>
</evidence>
<evidence type="ECO:0000313" key="1">
    <source>
        <dbReference type="EMBL" id="MEZ8083801.1"/>
    </source>
</evidence>
<organism evidence="1 2">
    <name type="scientific">Enterovibrio norvegicus</name>
    <dbReference type="NCBI Taxonomy" id="188144"/>
    <lineage>
        <taxon>Bacteria</taxon>
        <taxon>Pseudomonadati</taxon>
        <taxon>Pseudomonadota</taxon>
        <taxon>Gammaproteobacteria</taxon>
        <taxon>Vibrionales</taxon>
        <taxon>Vibrionaceae</taxon>
        <taxon>Enterovibrio</taxon>
    </lineage>
</organism>
<proteinExistence type="predicted"/>
<gene>
    <name evidence="1" type="ORF">ACED35_22030</name>
</gene>
<keyword evidence="2" id="KW-1185">Reference proteome</keyword>
<sequence>MNSYTDSSKNGDSIEKIKVVFSSSDDLFNLASEIGGLLSADAYFCETPAEVVDITSPFVRFLNRQGEKFLYETDWLVKDEHERIMVPESTKRNKNQIYYMNYDLSIKSRDVCFFVESRNILNIGFRSNIVTVDSAVISNVVAK</sequence>
<reference evidence="1 2" key="1">
    <citation type="submission" date="2024-06" db="EMBL/GenBank/DDBJ databases">
        <authorList>
            <person name="Steensen K."/>
            <person name="Seneca J."/>
            <person name="Bartlau N."/>
            <person name="Yu A.X."/>
            <person name="Polz M.F."/>
        </authorList>
    </citation>
    <scope>NUCLEOTIDE SEQUENCE [LARGE SCALE GENOMIC DNA]</scope>
    <source>
        <strain evidence="1 2">1F260</strain>
    </source>
</reference>
<dbReference type="RefSeq" id="WP_131800314.1">
    <property type="nucleotide sequence ID" value="NZ_AJYG02000047.1"/>
</dbReference>
<dbReference type="EMBL" id="JBGONM010000081">
    <property type="protein sequence ID" value="MEZ8083801.1"/>
    <property type="molecule type" value="Genomic_DNA"/>
</dbReference>
<name>A0ABV4LAN1_9GAMM</name>
<comment type="caution">
    <text evidence="1">The sequence shown here is derived from an EMBL/GenBank/DDBJ whole genome shotgun (WGS) entry which is preliminary data.</text>
</comment>
<accession>A0ABV4LAN1</accession>
<dbReference type="Proteomes" id="UP001569154">
    <property type="component" value="Unassembled WGS sequence"/>
</dbReference>